<evidence type="ECO:0008006" key="4">
    <source>
        <dbReference type="Google" id="ProtNLM"/>
    </source>
</evidence>
<feature type="transmembrane region" description="Helical" evidence="1">
    <location>
        <begin position="7"/>
        <end position="30"/>
    </location>
</feature>
<name>A0A832SYH5_9EURY</name>
<evidence type="ECO:0000313" key="2">
    <source>
        <dbReference type="EMBL" id="HII59290.1"/>
    </source>
</evidence>
<organism evidence="2 3">
    <name type="scientific">Methanocaldococcus jannaschii</name>
    <dbReference type="NCBI Taxonomy" id="2190"/>
    <lineage>
        <taxon>Archaea</taxon>
        <taxon>Methanobacteriati</taxon>
        <taxon>Methanobacteriota</taxon>
        <taxon>Methanomada group</taxon>
        <taxon>Methanococci</taxon>
        <taxon>Methanococcales</taxon>
        <taxon>Methanocaldococcaceae</taxon>
        <taxon>Methanocaldococcus</taxon>
    </lineage>
</organism>
<sequence length="162" mass="18866">MNFEKKLNGILSFTYLALVLCLVMPFMLILVLDTTFTFNKFNLNFVYRQIVELIVLSIFAGFITSFALYNKICRISTEELKRDILENNGLKTIFKIAQYEVMVSIFYSLLLLIILLNKQLLYYGFTAIFQIFFTFCAIFVPLFIFGSLVCRTILLHKIRGTT</sequence>
<keyword evidence="1" id="KW-0812">Transmembrane</keyword>
<protein>
    <recommendedName>
        <fullName evidence="4">DUF2975 domain-containing protein</fullName>
    </recommendedName>
</protein>
<dbReference type="AlphaFoldDB" id="A0A832SYH5"/>
<dbReference type="EMBL" id="DUJR01000007">
    <property type="protein sequence ID" value="HII59290.1"/>
    <property type="molecule type" value="Genomic_DNA"/>
</dbReference>
<feature type="transmembrane region" description="Helical" evidence="1">
    <location>
        <begin position="50"/>
        <end position="72"/>
    </location>
</feature>
<reference evidence="2" key="1">
    <citation type="journal article" date="2020" name="bioRxiv">
        <title>A rank-normalized archaeal taxonomy based on genome phylogeny resolves widespread incomplete and uneven classifications.</title>
        <authorList>
            <person name="Rinke C."/>
            <person name="Chuvochina M."/>
            <person name="Mussig A.J."/>
            <person name="Chaumeil P.-A."/>
            <person name="Waite D.W."/>
            <person name="Whitman W.B."/>
            <person name="Parks D.H."/>
            <person name="Hugenholtz P."/>
        </authorList>
    </citation>
    <scope>NUCLEOTIDE SEQUENCE</scope>
    <source>
        <strain evidence="2">UBA8849</strain>
    </source>
</reference>
<evidence type="ECO:0000256" key="1">
    <source>
        <dbReference type="SAM" id="Phobius"/>
    </source>
</evidence>
<gene>
    <name evidence="2" type="ORF">HA335_01720</name>
</gene>
<accession>A0A832SYH5</accession>
<feature type="transmembrane region" description="Helical" evidence="1">
    <location>
        <begin position="122"/>
        <end position="149"/>
    </location>
</feature>
<dbReference type="SMR" id="A0A832SYH5"/>
<evidence type="ECO:0000313" key="3">
    <source>
        <dbReference type="Proteomes" id="UP000645676"/>
    </source>
</evidence>
<dbReference type="Proteomes" id="UP000645676">
    <property type="component" value="Unassembled WGS sequence"/>
</dbReference>
<dbReference type="RefSeq" id="WP_010870300.1">
    <property type="nucleotide sequence ID" value="NC_000909.1"/>
</dbReference>
<keyword evidence="1" id="KW-0472">Membrane</keyword>
<keyword evidence="1" id="KW-1133">Transmembrane helix</keyword>
<comment type="caution">
    <text evidence="2">The sequence shown here is derived from an EMBL/GenBank/DDBJ whole genome shotgun (WGS) entry which is preliminary data.</text>
</comment>
<feature type="transmembrane region" description="Helical" evidence="1">
    <location>
        <begin position="93"/>
        <end position="116"/>
    </location>
</feature>
<proteinExistence type="predicted"/>